<dbReference type="Gene3D" id="3.40.50.1820">
    <property type="entry name" value="alpha/beta hydrolase"/>
    <property type="match status" value="1"/>
</dbReference>
<evidence type="ECO:0000313" key="5">
    <source>
        <dbReference type="EMBL" id="ASM76378.1"/>
    </source>
</evidence>
<dbReference type="InterPro" id="IPR023213">
    <property type="entry name" value="CAT-like_dom_sf"/>
</dbReference>
<dbReference type="Gene3D" id="1.10.1200.10">
    <property type="entry name" value="ACP-like"/>
    <property type="match status" value="1"/>
</dbReference>
<dbReference type="GO" id="GO:0031177">
    <property type="term" value="F:phosphopantetheine binding"/>
    <property type="evidence" value="ECO:0007669"/>
    <property type="project" value="InterPro"/>
</dbReference>
<dbReference type="InterPro" id="IPR009081">
    <property type="entry name" value="PP-bd_ACP"/>
</dbReference>
<dbReference type="InterPro" id="IPR020845">
    <property type="entry name" value="AMP-binding_CS"/>
</dbReference>
<dbReference type="GO" id="GO:0005737">
    <property type="term" value="C:cytoplasm"/>
    <property type="evidence" value="ECO:0007669"/>
    <property type="project" value="TreeGrafter"/>
</dbReference>
<dbReference type="Pfam" id="PF00975">
    <property type="entry name" value="Thioesterase"/>
    <property type="match status" value="1"/>
</dbReference>
<dbReference type="InterPro" id="IPR010071">
    <property type="entry name" value="AA_adenyl_dom"/>
</dbReference>
<gene>
    <name evidence="5" type="ORF">VITFI_CDS0599</name>
</gene>
<dbReference type="Gene3D" id="3.30.300.30">
    <property type="match status" value="1"/>
</dbReference>
<organism evidence="5 6">
    <name type="scientific">Vitreoscilla filiformis</name>
    <dbReference type="NCBI Taxonomy" id="63"/>
    <lineage>
        <taxon>Bacteria</taxon>
        <taxon>Pseudomonadati</taxon>
        <taxon>Pseudomonadota</taxon>
        <taxon>Betaproteobacteria</taxon>
        <taxon>Neisseriales</taxon>
        <taxon>Neisseriaceae</taxon>
        <taxon>Vitreoscilla</taxon>
    </lineage>
</organism>
<reference evidence="5 6" key="1">
    <citation type="submission" date="2017-07" db="EMBL/GenBank/DDBJ databases">
        <title>Complete Genome Sequence of the cosmetic ferment Vitreoscilla filiformis (ATCC15551).</title>
        <authorList>
            <person name="Contreras S."/>
            <person name="Sagory-Zalkind P."/>
            <person name="Blanquart H."/>
            <person name="Iltis A."/>
            <person name="Morand S.C."/>
        </authorList>
    </citation>
    <scope>NUCLEOTIDE SEQUENCE [LARGE SCALE GENOMIC DNA]</scope>
    <source>
        <strain evidence="5 6">ATCC 15551</strain>
    </source>
</reference>
<accession>A0A221KBI8</accession>
<evidence type="ECO:0000259" key="4">
    <source>
        <dbReference type="PROSITE" id="PS50075"/>
    </source>
</evidence>
<dbReference type="InterPro" id="IPR036736">
    <property type="entry name" value="ACP-like_sf"/>
</dbReference>
<dbReference type="GO" id="GO:0043041">
    <property type="term" value="P:amino acid activation for nonribosomal peptide biosynthetic process"/>
    <property type="evidence" value="ECO:0007669"/>
    <property type="project" value="TreeGrafter"/>
</dbReference>
<keyword evidence="6" id="KW-1185">Reference proteome</keyword>
<comment type="cofactor">
    <cofactor evidence="1">
        <name>pantetheine 4'-phosphate</name>
        <dbReference type="ChEBI" id="CHEBI:47942"/>
    </cofactor>
</comment>
<evidence type="ECO:0000256" key="2">
    <source>
        <dbReference type="ARBA" id="ARBA00022450"/>
    </source>
</evidence>
<dbReference type="Pfam" id="PF13193">
    <property type="entry name" value="AMP-binding_C"/>
    <property type="match status" value="1"/>
</dbReference>
<dbReference type="PROSITE" id="PS00012">
    <property type="entry name" value="PHOSPHOPANTETHEINE"/>
    <property type="match status" value="1"/>
</dbReference>
<dbReference type="CDD" id="cd12117">
    <property type="entry name" value="A_NRPS_Srf_like"/>
    <property type="match status" value="1"/>
</dbReference>
<dbReference type="Gene3D" id="3.30.559.30">
    <property type="entry name" value="Nonribosomal peptide synthetase, condensation domain"/>
    <property type="match status" value="1"/>
</dbReference>
<dbReference type="Gene3D" id="2.30.38.10">
    <property type="entry name" value="Luciferase, Domain 3"/>
    <property type="match status" value="1"/>
</dbReference>
<dbReference type="Proteomes" id="UP000199729">
    <property type="component" value="Chromosome"/>
</dbReference>
<dbReference type="GO" id="GO:0044550">
    <property type="term" value="P:secondary metabolite biosynthetic process"/>
    <property type="evidence" value="ECO:0007669"/>
    <property type="project" value="TreeGrafter"/>
</dbReference>
<dbReference type="GO" id="GO:0003824">
    <property type="term" value="F:catalytic activity"/>
    <property type="evidence" value="ECO:0007669"/>
    <property type="project" value="InterPro"/>
</dbReference>
<name>A0A221KBI8_VITFI</name>
<evidence type="ECO:0000256" key="3">
    <source>
        <dbReference type="ARBA" id="ARBA00022553"/>
    </source>
</evidence>
<dbReference type="InterPro" id="IPR000873">
    <property type="entry name" value="AMP-dep_synth/lig_dom"/>
</dbReference>
<dbReference type="SUPFAM" id="SSF53474">
    <property type="entry name" value="alpha/beta-Hydrolases"/>
    <property type="match status" value="1"/>
</dbReference>
<dbReference type="PROSITE" id="PS00455">
    <property type="entry name" value="AMP_BINDING"/>
    <property type="match status" value="1"/>
</dbReference>
<dbReference type="Gene3D" id="3.40.50.980">
    <property type="match status" value="2"/>
</dbReference>
<evidence type="ECO:0000313" key="6">
    <source>
        <dbReference type="Proteomes" id="UP000199729"/>
    </source>
</evidence>
<keyword evidence="3" id="KW-0597">Phosphoprotein</keyword>
<dbReference type="SMART" id="SM00823">
    <property type="entry name" value="PKS_PP"/>
    <property type="match status" value="1"/>
</dbReference>
<dbReference type="EMBL" id="CP022423">
    <property type="protein sequence ID" value="ASM76378.1"/>
    <property type="molecule type" value="Genomic_DNA"/>
</dbReference>
<dbReference type="SUPFAM" id="SSF56801">
    <property type="entry name" value="Acetyl-CoA synthetase-like"/>
    <property type="match status" value="1"/>
</dbReference>
<dbReference type="InterPro" id="IPR001031">
    <property type="entry name" value="Thioesterase"/>
</dbReference>
<feature type="domain" description="Carrier" evidence="4">
    <location>
        <begin position="963"/>
        <end position="1038"/>
    </location>
</feature>
<dbReference type="InterPro" id="IPR006162">
    <property type="entry name" value="Ppantetheine_attach_site"/>
</dbReference>
<dbReference type="Pfam" id="PF00501">
    <property type="entry name" value="AMP-binding"/>
    <property type="match status" value="1"/>
</dbReference>
<dbReference type="PROSITE" id="PS50075">
    <property type="entry name" value="CARRIER"/>
    <property type="match status" value="1"/>
</dbReference>
<dbReference type="PANTHER" id="PTHR45527">
    <property type="entry name" value="NONRIBOSOMAL PEPTIDE SYNTHETASE"/>
    <property type="match status" value="1"/>
</dbReference>
<dbReference type="InterPro" id="IPR029058">
    <property type="entry name" value="AB_hydrolase_fold"/>
</dbReference>
<sequence length="1281" mass="140068">MLWWFDRQCPDSTAMQVVSIQTLHHAVGCAGLRAALEAVVNAHPVLRGHMHLPEGALVPMWHTVPASGFVLPFQELPPMPPEQAVAALTSLAWAPFDLLRGPLIRAAAAPDAQIPGRLLFMLSLHHSVADGESILHVLRALADHLAGRPRRPARPFCEWVLSEQQRWQPGGPDRERALAHWQQRLTGVPTRKAWPWSPPHGAQGDAQPRTRSLAWRLDDTRWQALRQLARHVEASDFCLVATLAAWSMYRIHMQPDVVLAYPVSQRRQRAWARSVGHLVNLALLRLDFAPHQSFMDVLRQAQQRLNEDLPFADLPMEVLIEALQPMREPGRIPWASLLLAPNRRTREAGILPDSHAWPLPPLDTQEHLQWVWSADAGHCAGSLNYATAHVPAPLAQGLLDHWLDAAHRLPETAHQPLGDWFRTHRLTPQEHARLAAWNATTQPLPAPDTSLAHAFAAQAARTPQAIALQMAGHAWCYADLAARVETLASHVAHAMERHRMPPGHPVGLLIARSSHAIVALLAILRAGGAYLPLSPDDPPERLQRLVQLGGVSLVLSLRAHGAAQALEGQSLEVLHLDALPSPTPPACPPPSPVSSAQAAYVLFTSGSTGTPKAVAVGHRQVLRLVHGLAPVHLGPEERMLHAAPLGFDASTFEIWGALLHGATLVIAPAGPIDPAALAHCIAHERITTLWLTAALFEQFTRQHLASLVGVRQLLAGGDVLSPAGVRRVQQAHPQVRLFNGYGPTETTTFATLHPITLADTAGGQPLPIGRPIGNTTLHVLDEALRPVPPGHVGEICIAGDGVALGYVGDATLSAAHFIPDPARPDARMYRSGDLGAWRPDGVLEFFGRRDAQVKIRGHRVELAEIEATLQSLDGVLNAAVLAQAAAQGPQLVACVRPHPGRTLQPHRLASEAAQRLPSYMLPRRWVSVPDWPLDANGKLHRRALLHWIEASAAPTHTMPWASETAAALCAHLQRLWAQMLELPSCSADDHFMELGGSSLGVARLCAALQPHVQRPVPMAEVYRHPTPADLTRWLLTSATAPTGRLRSPLACLQIGESPHVPLVLIHGIDGGSQIFTHLVKQFPSSRPVYALQGPQPVSPEQLAQLFPSLEAMALFYAQAIQRESRLHTAASVVLGGFSAGVALLLPLRDALRQLGRRVSGLVVLDAPVPNQATPREELETWMQPRHGEGNPTSSVRHALDFRRVFAHCLMQPHLHPAVDETPLLAVLVGRRAEQKRADWQRWWPAPALRWRLLPQRQHHNFLLPPSDAQVAEAIEHWWSKA</sequence>
<dbReference type="Gene3D" id="3.30.559.10">
    <property type="entry name" value="Chloramphenicol acetyltransferase-like domain"/>
    <property type="match status" value="1"/>
</dbReference>
<dbReference type="SUPFAM" id="SSF52777">
    <property type="entry name" value="CoA-dependent acyltransferases"/>
    <property type="match status" value="2"/>
</dbReference>
<proteinExistence type="predicted"/>
<dbReference type="PANTHER" id="PTHR45527:SF1">
    <property type="entry name" value="FATTY ACID SYNTHASE"/>
    <property type="match status" value="1"/>
</dbReference>
<protein>
    <recommendedName>
        <fullName evidence="4">Carrier domain-containing protein</fullName>
    </recommendedName>
</protein>
<dbReference type="KEGG" id="vff:VITFI_CDS0599"/>
<keyword evidence="2" id="KW-0596">Phosphopantetheine</keyword>
<dbReference type="NCBIfam" id="TIGR01733">
    <property type="entry name" value="AA-adenyl-dom"/>
    <property type="match status" value="1"/>
</dbReference>
<dbReference type="InterPro" id="IPR020806">
    <property type="entry name" value="PKS_PP-bd"/>
</dbReference>
<dbReference type="Pfam" id="PF00668">
    <property type="entry name" value="Condensation"/>
    <property type="match status" value="1"/>
</dbReference>
<evidence type="ECO:0000256" key="1">
    <source>
        <dbReference type="ARBA" id="ARBA00001957"/>
    </source>
</evidence>
<dbReference type="InterPro" id="IPR001242">
    <property type="entry name" value="Condensation_dom"/>
</dbReference>
<dbReference type="InterPro" id="IPR025110">
    <property type="entry name" value="AMP-bd_C"/>
</dbReference>
<dbReference type="Pfam" id="PF00550">
    <property type="entry name" value="PP-binding"/>
    <property type="match status" value="1"/>
</dbReference>
<dbReference type="InterPro" id="IPR045851">
    <property type="entry name" value="AMP-bd_C_sf"/>
</dbReference>